<dbReference type="InterPro" id="IPR008767">
    <property type="entry name" value="Phage_SPP1_head-tail_adaptor"/>
</dbReference>
<dbReference type="NCBIfam" id="TIGR01563">
    <property type="entry name" value="gp16_SPP1"/>
    <property type="match status" value="1"/>
</dbReference>
<evidence type="ECO:0000313" key="2">
    <source>
        <dbReference type="Proteomes" id="UP000316624"/>
    </source>
</evidence>
<name>A0A562KEM1_SPHWJ</name>
<evidence type="ECO:0000313" key="1">
    <source>
        <dbReference type="EMBL" id="TWH93827.1"/>
    </source>
</evidence>
<dbReference type="Gene3D" id="2.40.10.270">
    <property type="entry name" value="Bacteriophage SPP1 head-tail adaptor protein"/>
    <property type="match status" value="1"/>
</dbReference>
<keyword evidence="2" id="KW-1185">Reference proteome</keyword>
<proteinExistence type="predicted"/>
<reference evidence="1 2" key="1">
    <citation type="journal article" date="2015" name="Stand. Genomic Sci.">
        <title>Genomic Encyclopedia of Bacterial and Archaeal Type Strains, Phase III: the genomes of soil and plant-associated and newly described type strains.</title>
        <authorList>
            <person name="Whitman W.B."/>
            <person name="Woyke T."/>
            <person name="Klenk H.P."/>
            <person name="Zhou Y."/>
            <person name="Lilburn T.G."/>
            <person name="Beck B.J."/>
            <person name="De Vos P."/>
            <person name="Vandamme P."/>
            <person name="Eisen J.A."/>
            <person name="Garrity G."/>
            <person name="Hugenholtz P."/>
            <person name="Kyrpides N.C."/>
        </authorList>
    </citation>
    <scope>NUCLEOTIDE SEQUENCE [LARGE SCALE GENOMIC DNA]</scope>
    <source>
        <strain evidence="1 2">CGMCC 1.7748</strain>
    </source>
</reference>
<gene>
    <name evidence="1" type="ORF">IQ35_02037</name>
</gene>
<organism evidence="1 2">
    <name type="scientific">Sphingobium wenxiniae (strain DSM 21828 / CGMCC 1.7748 / JZ-1)</name>
    <dbReference type="NCBI Taxonomy" id="595605"/>
    <lineage>
        <taxon>Bacteria</taxon>
        <taxon>Pseudomonadati</taxon>
        <taxon>Pseudomonadota</taxon>
        <taxon>Alphaproteobacteria</taxon>
        <taxon>Sphingomonadales</taxon>
        <taxon>Sphingomonadaceae</taxon>
        <taxon>Sphingobium</taxon>
    </lineage>
</organism>
<sequence>MRAGPRNRRIVFQRKTVVIDDYGGEIETWTDYAILWAGVIWGTGAERREAAQLSASQPATFRVLGNSETLALSVLDRISFAGGLWNITSVVPLALNEGVEVTAIRAAA</sequence>
<dbReference type="Proteomes" id="UP000316624">
    <property type="component" value="Unassembled WGS sequence"/>
</dbReference>
<comment type="caution">
    <text evidence="1">The sequence shown here is derived from an EMBL/GenBank/DDBJ whole genome shotgun (WGS) entry which is preliminary data.</text>
</comment>
<accession>A0A562KEM1</accession>
<dbReference type="InterPro" id="IPR038666">
    <property type="entry name" value="SSP1_head-tail_sf"/>
</dbReference>
<dbReference type="RefSeq" id="WP_145073139.1">
    <property type="nucleotide sequence ID" value="NZ_JACIIY010000004.1"/>
</dbReference>
<dbReference type="EMBL" id="VLKK01000006">
    <property type="protein sequence ID" value="TWH93827.1"/>
    <property type="molecule type" value="Genomic_DNA"/>
</dbReference>
<dbReference type="Pfam" id="PF05521">
    <property type="entry name" value="Phage_HCP"/>
    <property type="match status" value="1"/>
</dbReference>
<dbReference type="AlphaFoldDB" id="A0A562KEM1"/>
<protein>
    <submittedName>
        <fullName evidence="1">SPP1 family predicted phage head-tail adaptor</fullName>
    </submittedName>
</protein>